<dbReference type="Proteomes" id="UP001458415">
    <property type="component" value="Unassembled WGS sequence"/>
</dbReference>
<dbReference type="NCBIfam" id="NF047352">
    <property type="entry name" value="P_loop_sacsin"/>
    <property type="match status" value="1"/>
</dbReference>
<sequence length="143" mass="14772">MRRMNDVSMLVQPSAGGDPFGTVRLRRGVLDAWAASPARFREDANAEEDLVLGGYRDRLVVELAQNAADAAARAGVPGRLRLTLRDGVLIAANTGAPLDAAGVESLSTLRASAKRDASSGGLPSVGRFGVGFAAVLAVTDEPA</sequence>
<dbReference type="InterPro" id="IPR036890">
    <property type="entry name" value="HATPase_C_sf"/>
</dbReference>
<evidence type="ECO:0000313" key="1">
    <source>
        <dbReference type="EMBL" id="MER6984521.1"/>
    </source>
</evidence>
<organism evidence="1 2">
    <name type="scientific">Streptomyces carpinensis</name>
    <dbReference type="NCBI Taxonomy" id="66369"/>
    <lineage>
        <taxon>Bacteria</taxon>
        <taxon>Bacillati</taxon>
        <taxon>Actinomycetota</taxon>
        <taxon>Actinomycetes</taxon>
        <taxon>Kitasatosporales</taxon>
        <taxon>Streptomycetaceae</taxon>
        <taxon>Streptomyces</taxon>
    </lineage>
</organism>
<evidence type="ECO:0000313" key="2">
    <source>
        <dbReference type="Proteomes" id="UP001458415"/>
    </source>
</evidence>
<gene>
    <name evidence="1" type="ORF">ABT317_48155</name>
</gene>
<comment type="caution">
    <text evidence="1">The sequence shown here is derived from an EMBL/GenBank/DDBJ whole genome shotgun (WGS) entry which is preliminary data.</text>
</comment>
<keyword evidence="2" id="KW-1185">Reference proteome</keyword>
<proteinExistence type="predicted"/>
<dbReference type="EMBL" id="JBEPCU010001861">
    <property type="protein sequence ID" value="MER6984521.1"/>
    <property type="molecule type" value="Genomic_DNA"/>
</dbReference>
<reference evidence="1 2" key="1">
    <citation type="submission" date="2024-06" db="EMBL/GenBank/DDBJ databases">
        <title>The Natural Products Discovery Center: Release of the First 8490 Sequenced Strains for Exploring Actinobacteria Biosynthetic Diversity.</title>
        <authorList>
            <person name="Kalkreuter E."/>
            <person name="Kautsar S.A."/>
            <person name="Yang D."/>
            <person name="Bader C.D."/>
            <person name="Teijaro C.N."/>
            <person name="Fluegel L."/>
            <person name="Davis C.M."/>
            <person name="Simpson J.R."/>
            <person name="Lauterbach L."/>
            <person name="Steele A.D."/>
            <person name="Gui C."/>
            <person name="Meng S."/>
            <person name="Li G."/>
            <person name="Viehrig K."/>
            <person name="Ye F."/>
            <person name="Su P."/>
            <person name="Kiefer A.F."/>
            <person name="Nichols A."/>
            <person name="Cepeda A.J."/>
            <person name="Yan W."/>
            <person name="Fan B."/>
            <person name="Jiang Y."/>
            <person name="Adhikari A."/>
            <person name="Zheng C.-J."/>
            <person name="Schuster L."/>
            <person name="Cowan T.M."/>
            <person name="Smanski M.J."/>
            <person name="Chevrette M.G."/>
            <person name="De Carvalho L.P.S."/>
            <person name="Shen B."/>
        </authorList>
    </citation>
    <scope>NUCLEOTIDE SEQUENCE [LARGE SCALE GENOMIC DNA]</scope>
    <source>
        <strain evidence="1 2">NPDC000634</strain>
    </source>
</reference>
<feature type="non-terminal residue" evidence="1">
    <location>
        <position position="143"/>
    </location>
</feature>
<accession>A0ABV1WK14</accession>
<protein>
    <submittedName>
        <fullName evidence="1">Molecular chaperone Hsp90</fullName>
    </submittedName>
</protein>
<name>A0ABV1WK14_9ACTN</name>
<dbReference type="SUPFAM" id="SSF55874">
    <property type="entry name" value="ATPase domain of HSP90 chaperone/DNA topoisomerase II/histidine kinase"/>
    <property type="match status" value="1"/>
</dbReference>